<feature type="region of interest" description="Disordered" evidence="1">
    <location>
        <begin position="1"/>
        <end position="21"/>
    </location>
</feature>
<evidence type="ECO:0000313" key="2">
    <source>
        <dbReference type="EMBL" id="MPN03318.1"/>
    </source>
</evidence>
<reference evidence="2" key="1">
    <citation type="submission" date="2019-08" db="EMBL/GenBank/DDBJ databases">
        <authorList>
            <person name="Kucharzyk K."/>
            <person name="Murdoch R.W."/>
            <person name="Higgins S."/>
            <person name="Loffler F."/>
        </authorList>
    </citation>
    <scope>NUCLEOTIDE SEQUENCE</scope>
</reference>
<evidence type="ECO:0000256" key="1">
    <source>
        <dbReference type="SAM" id="MobiDB-lite"/>
    </source>
</evidence>
<feature type="compositionally biased region" description="Polar residues" evidence="1">
    <location>
        <begin position="1"/>
        <end position="10"/>
    </location>
</feature>
<organism evidence="2">
    <name type="scientific">bioreactor metagenome</name>
    <dbReference type="NCBI Taxonomy" id="1076179"/>
    <lineage>
        <taxon>unclassified sequences</taxon>
        <taxon>metagenomes</taxon>
        <taxon>ecological metagenomes</taxon>
    </lineage>
</organism>
<dbReference type="EMBL" id="VSSQ01049243">
    <property type="protein sequence ID" value="MPN03318.1"/>
    <property type="molecule type" value="Genomic_DNA"/>
</dbReference>
<sequence>MCVDQSSDSIGTPDVGEIVSDERPSRRIAVELTVDDDVLAIKNNQEAVPRGVQRDVSARASPDAVSCPSAGDH</sequence>
<name>A0A645EMS1_9ZZZZ</name>
<comment type="caution">
    <text evidence="2">The sequence shown here is derived from an EMBL/GenBank/DDBJ whole genome shotgun (WGS) entry which is preliminary data.</text>
</comment>
<protein>
    <submittedName>
        <fullName evidence="2">Uncharacterized protein</fullName>
    </submittedName>
</protein>
<dbReference type="AlphaFoldDB" id="A0A645EMS1"/>
<accession>A0A645EMS1</accession>
<gene>
    <name evidence="2" type="ORF">SDC9_150545</name>
</gene>
<feature type="region of interest" description="Disordered" evidence="1">
    <location>
        <begin position="49"/>
        <end position="73"/>
    </location>
</feature>
<proteinExistence type="predicted"/>